<accession>A0AC60QYR7</accession>
<keyword evidence="2" id="KW-1185">Reference proteome</keyword>
<dbReference type="Proteomes" id="UP000805193">
    <property type="component" value="Unassembled WGS sequence"/>
</dbReference>
<sequence>MPQYSANECAQAVKWYVERNSVAKAQRKFRTAFHKRPSSRPTILTWADRFLSGEDFNKKNPVSERESLLKNGELIEAVFAVFESDPKLPTRQAARFFRISEKSVRRILRKNNLRPYRMQVVQALHDCDNVRRLEFCKIDDGMRGRAFQAYEARFRLCVPSFKGLLQHQHYFKSP</sequence>
<comment type="caution">
    <text evidence="1">The sequence shown here is derived from an EMBL/GenBank/DDBJ whole genome shotgun (WGS) entry which is preliminary data.</text>
</comment>
<dbReference type="EMBL" id="JABSTQ010003209">
    <property type="protein sequence ID" value="KAG0443576.1"/>
    <property type="molecule type" value="Genomic_DNA"/>
</dbReference>
<proteinExistence type="predicted"/>
<gene>
    <name evidence="1" type="ORF">HPB47_014757</name>
</gene>
<reference evidence="1 2" key="1">
    <citation type="journal article" date="2020" name="Cell">
        <title>Large-Scale Comparative Analyses of Tick Genomes Elucidate Their Genetic Diversity and Vector Capacities.</title>
        <authorList>
            <consortium name="Tick Genome and Microbiome Consortium (TIGMIC)"/>
            <person name="Jia N."/>
            <person name="Wang J."/>
            <person name="Shi W."/>
            <person name="Du L."/>
            <person name="Sun Y."/>
            <person name="Zhan W."/>
            <person name="Jiang J.F."/>
            <person name="Wang Q."/>
            <person name="Zhang B."/>
            <person name="Ji P."/>
            <person name="Bell-Sakyi L."/>
            <person name="Cui X.M."/>
            <person name="Yuan T.T."/>
            <person name="Jiang B.G."/>
            <person name="Yang W.F."/>
            <person name="Lam T.T."/>
            <person name="Chang Q.C."/>
            <person name="Ding S.J."/>
            <person name="Wang X.J."/>
            <person name="Zhu J.G."/>
            <person name="Ruan X.D."/>
            <person name="Zhao L."/>
            <person name="Wei J.T."/>
            <person name="Ye R.Z."/>
            <person name="Que T.C."/>
            <person name="Du C.H."/>
            <person name="Zhou Y.H."/>
            <person name="Cheng J.X."/>
            <person name="Dai P.F."/>
            <person name="Guo W.B."/>
            <person name="Han X.H."/>
            <person name="Huang E.J."/>
            <person name="Li L.F."/>
            <person name="Wei W."/>
            <person name="Gao Y.C."/>
            <person name="Liu J.Z."/>
            <person name="Shao H.Z."/>
            <person name="Wang X."/>
            <person name="Wang C.C."/>
            <person name="Yang T.C."/>
            <person name="Huo Q.B."/>
            <person name="Li W."/>
            <person name="Chen H.Y."/>
            <person name="Chen S.E."/>
            <person name="Zhou L.G."/>
            <person name="Ni X.B."/>
            <person name="Tian J.H."/>
            <person name="Sheng Y."/>
            <person name="Liu T."/>
            <person name="Pan Y.S."/>
            <person name="Xia L.Y."/>
            <person name="Li J."/>
            <person name="Zhao F."/>
            <person name="Cao W.C."/>
        </authorList>
    </citation>
    <scope>NUCLEOTIDE SEQUENCE [LARGE SCALE GENOMIC DNA]</scope>
    <source>
        <strain evidence="1">Iper-2018</strain>
    </source>
</reference>
<name>A0AC60QYR7_IXOPE</name>
<organism evidence="1 2">
    <name type="scientific">Ixodes persulcatus</name>
    <name type="common">Taiga tick</name>
    <dbReference type="NCBI Taxonomy" id="34615"/>
    <lineage>
        <taxon>Eukaryota</taxon>
        <taxon>Metazoa</taxon>
        <taxon>Ecdysozoa</taxon>
        <taxon>Arthropoda</taxon>
        <taxon>Chelicerata</taxon>
        <taxon>Arachnida</taxon>
        <taxon>Acari</taxon>
        <taxon>Parasitiformes</taxon>
        <taxon>Ixodida</taxon>
        <taxon>Ixodoidea</taxon>
        <taxon>Ixodidae</taxon>
        <taxon>Ixodinae</taxon>
        <taxon>Ixodes</taxon>
    </lineage>
</organism>
<evidence type="ECO:0000313" key="2">
    <source>
        <dbReference type="Proteomes" id="UP000805193"/>
    </source>
</evidence>
<evidence type="ECO:0000313" key="1">
    <source>
        <dbReference type="EMBL" id="KAG0443576.1"/>
    </source>
</evidence>
<protein>
    <submittedName>
        <fullName evidence="1">Uncharacterized protein</fullName>
    </submittedName>
</protein>